<feature type="domain" description="PRD" evidence="3">
    <location>
        <begin position="171"/>
        <end position="281"/>
    </location>
</feature>
<evidence type="ECO:0000256" key="1">
    <source>
        <dbReference type="ARBA" id="ARBA00022737"/>
    </source>
</evidence>
<accession>A0A1G6GHC6</accession>
<evidence type="ECO:0000259" key="3">
    <source>
        <dbReference type="PROSITE" id="PS51372"/>
    </source>
</evidence>
<dbReference type="OrthoDB" id="9813552at2"/>
<protein>
    <submittedName>
        <fullName evidence="4">Transcriptional antiterminator, BglG family</fullName>
    </submittedName>
</protein>
<dbReference type="InterPro" id="IPR050661">
    <property type="entry name" value="BglG_antiterminators"/>
</dbReference>
<dbReference type="GO" id="GO:0003723">
    <property type="term" value="F:RNA binding"/>
    <property type="evidence" value="ECO:0007669"/>
    <property type="project" value="InterPro"/>
</dbReference>
<dbReference type="PROSITE" id="PS51372">
    <property type="entry name" value="PRD_2"/>
    <property type="match status" value="2"/>
</dbReference>
<dbReference type="InterPro" id="IPR036650">
    <property type="entry name" value="CAT_RNA-bd_dom_sf"/>
</dbReference>
<dbReference type="SMART" id="SM01061">
    <property type="entry name" value="CAT_RBD"/>
    <property type="match status" value="1"/>
</dbReference>
<feature type="region of interest" description="Disordered" evidence="2">
    <location>
        <begin position="277"/>
        <end position="296"/>
    </location>
</feature>
<evidence type="ECO:0000256" key="2">
    <source>
        <dbReference type="SAM" id="MobiDB-lite"/>
    </source>
</evidence>
<proteinExistence type="predicted"/>
<dbReference type="SUPFAM" id="SSF63520">
    <property type="entry name" value="PTS-regulatory domain, PRD"/>
    <property type="match status" value="2"/>
</dbReference>
<dbReference type="InterPro" id="IPR036634">
    <property type="entry name" value="PRD_sf"/>
</dbReference>
<dbReference type="Gene3D" id="1.20.58.1950">
    <property type="match status" value="1"/>
</dbReference>
<dbReference type="Gene3D" id="1.20.890.100">
    <property type="match status" value="1"/>
</dbReference>
<evidence type="ECO:0000313" key="4">
    <source>
        <dbReference type="EMBL" id="SDB81350.1"/>
    </source>
</evidence>
<dbReference type="EMBL" id="FMYF01000003">
    <property type="protein sequence ID" value="SDB81350.1"/>
    <property type="molecule type" value="Genomic_DNA"/>
</dbReference>
<dbReference type="PANTHER" id="PTHR30185:SF15">
    <property type="entry name" value="CRYPTIC BETA-GLUCOSIDE BGL OPERON ANTITERMINATOR"/>
    <property type="match status" value="1"/>
</dbReference>
<dbReference type="Gene3D" id="2.30.24.10">
    <property type="entry name" value="CAT RNA-binding domain"/>
    <property type="match status" value="1"/>
</dbReference>
<reference evidence="4 5" key="1">
    <citation type="submission" date="2016-06" db="EMBL/GenBank/DDBJ databases">
        <authorList>
            <person name="Olsen C.W."/>
            <person name="Carey S."/>
            <person name="Hinshaw L."/>
            <person name="Karasin A.I."/>
        </authorList>
    </citation>
    <scope>NUCLEOTIDE SEQUENCE [LARGE SCALE GENOMIC DNA]</scope>
    <source>
        <strain evidence="4 5">LZ-22</strain>
    </source>
</reference>
<dbReference type="GO" id="GO:0006355">
    <property type="term" value="P:regulation of DNA-templated transcription"/>
    <property type="evidence" value="ECO:0007669"/>
    <property type="project" value="InterPro"/>
</dbReference>
<keyword evidence="1" id="KW-0677">Repeat</keyword>
<dbReference type="Gene3D" id="1.10.1790.10">
    <property type="entry name" value="PRD domain"/>
    <property type="match status" value="1"/>
</dbReference>
<dbReference type="STRING" id="1577474.GA0111570_103264"/>
<dbReference type="Proteomes" id="UP000199086">
    <property type="component" value="Unassembled WGS sequence"/>
</dbReference>
<feature type="domain" description="PRD" evidence="3">
    <location>
        <begin position="65"/>
        <end position="170"/>
    </location>
</feature>
<evidence type="ECO:0000313" key="5">
    <source>
        <dbReference type="Proteomes" id="UP000199086"/>
    </source>
</evidence>
<gene>
    <name evidence="4" type="ORF">GA0111570_103264</name>
</gene>
<dbReference type="Pfam" id="PF00874">
    <property type="entry name" value="PRD"/>
    <property type="match status" value="2"/>
</dbReference>
<name>A0A1G6GHC6_9ACTN</name>
<dbReference type="SUPFAM" id="SSF50151">
    <property type="entry name" value="SacY-like RNA-binding domain"/>
    <property type="match status" value="1"/>
</dbReference>
<dbReference type="PANTHER" id="PTHR30185">
    <property type="entry name" value="CRYPTIC BETA-GLUCOSIDE BGL OPERON ANTITERMINATOR"/>
    <property type="match status" value="1"/>
</dbReference>
<sequence length="296" mass="32410">MEILRVFNNNVVLSRNAAGQEVILTGRGLGFQGRPGDPIDESKVARTFMPTDGRDPDNFGALIADIPPEHITLADEALDIARRELSTTLPSHVVVALADHLSFAIKRAHSGIGMEYPLRSEVSHLYPRELAAATKIVAYVNSRLDEPIPQDEAVAITLHLVNAGFASGDLSETYRMTGLFRQLFEVVEQAYGRPFDRDSVSAARFITHLRYFFIRMRKGEQLSEGHDILVAAIQEAYPQAYSCALKLAAVLELRLGDAITDNEIVYLAMHVARLSAEPDPATSDTGVDVPTGGPML</sequence>
<organism evidence="4 5">
    <name type="scientific">Raineyella antarctica</name>
    <dbReference type="NCBI Taxonomy" id="1577474"/>
    <lineage>
        <taxon>Bacteria</taxon>
        <taxon>Bacillati</taxon>
        <taxon>Actinomycetota</taxon>
        <taxon>Actinomycetes</taxon>
        <taxon>Propionibacteriales</taxon>
        <taxon>Propionibacteriaceae</taxon>
        <taxon>Raineyella</taxon>
    </lineage>
</organism>
<dbReference type="RefSeq" id="WP_092607870.1">
    <property type="nucleotide sequence ID" value="NZ_FMYF01000003.1"/>
</dbReference>
<dbReference type="Pfam" id="PF03123">
    <property type="entry name" value="CAT_RBD"/>
    <property type="match status" value="1"/>
</dbReference>
<dbReference type="InterPro" id="IPR011608">
    <property type="entry name" value="PRD"/>
</dbReference>
<dbReference type="AlphaFoldDB" id="A0A1G6GHC6"/>
<keyword evidence="5" id="KW-1185">Reference proteome</keyword>
<dbReference type="InterPro" id="IPR004341">
    <property type="entry name" value="CAT_RNA-bd_dom"/>
</dbReference>